<accession>A0ABM7LRR5</accession>
<dbReference type="Proteomes" id="UP000676967">
    <property type="component" value="Chromosome"/>
</dbReference>
<evidence type="ECO:0000313" key="6">
    <source>
        <dbReference type="Proteomes" id="UP000676967"/>
    </source>
</evidence>
<keyword evidence="4" id="KW-1015">Disulfide bond</keyword>
<evidence type="ECO:0000256" key="1">
    <source>
        <dbReference type="ARBA" id="ARBA00007534"/>
    </source>
</evidence>
<dbReference type="SMART" id="SM01110">
    <property type="entry name" value="Cutinase"/>
    <property type="match status" value="1"/>
</dbReference>
<evidence type="ECO:0008006" key="7">
    <source>
        <dbReference type="Google" id="ProtNLM"/>
    </source>
</evidence>
<dbReference type="Pfam" id="PF01083">
    <property type="entry name" value="Cutinase"/>
    <property type="match status" value="1"/>
</dbReference>
<dbReference type="InterPro" id="IPR029058">
    <property type="entry name" value="AB_hydrolase_fold"/>
</dbReference>
<sequence length="466" mass="47499">MAALAAAMLAVPADPARAGAPGCGDVLFVGAAGSGEADEGRPGYDKSGMGAEVTAVYRAVKAKATGRTVTAYPLPYRAAPVATMFHPGIGTFMESLIDGERELNTLLFDRLRTCPGERVILAGFSQGAMVIHRSMQILGSRVTARIDAIVLIGDGDRVPGDDGQQLGSAGSRAKGVGLWYPRFSLSNGHRFGAIGGRVLSLCNALDIVCDHRPGRYNAATPAGLVAIGVGTAVHMGYRRGSQLADLGAKAAAKLHKDALTVFRPSGRAGFVSYAPGFTCPAVSSGYVLVVTRGAGQAPSEAVVEQADEFSRGAWIRSAETAAPGSYPATASCEASTDPVERTGGRSLATHTFHQTVTGTAPKLGLSPAAGRPGQVLTVTDGGGCGEYPTPAQAVEVAVYDAIRGGKPVVEGTATVTAAGRWNAVRLTLPAGSGASGWRVAATCRAAAGNTPDQSYQPYLTGTVAAG</sequence>
<keyword evidence="2" id="KW-0719">Serine esterase</keyword>
<dbReference type="SUPFAM" id="SSF53474">
    <property type="entry name" value="alpha/beta-Hydrolases"/>
    <property type="match status" value="1"/>
</dbReference>
<evidence type="ECO:0000313" key="5">
    <source>
        <dbReference type="EMBL" id="BCJ41944.1"/>
    </source>
</evidence>
<dbReference type="Gene3D" id="3.40.50.1820">
    <property type="entry name" value="alpha/beta hydrolase"/>
    <property type="match status" value="1"/>
</dbReference>
<keyword evidence="6" id="KW-1185">Reference proteome</keyword>
<keyword evidence="3" id="KW-0378">Hydrolase</keyword>
<dbReference type="PANTHER" id="PTHR33630:SF9">
    <property type="entry name" value="CUTINASE 4"/>
    <property type="match status" value="1"/>
</dbReference>
<dbReference type="InterPro" id="IPR000675">
    <property type="entry name" value="Cutinase/axe"/>
</dbReference>
<proteinExistence type="inferred from homology"/>
<evidence type="ECO:0000256" key="4">
    <source>
        <dbReference type="ARBA" id="ARBA00023157"/>
    </source>
</evidence>
<dbReference type="EMBL" id="AP023356">
    <property type="protein sequence ID" value="BCJ41944.1"/>
    <property type="molecule type" value="Genomic_DNA"/>
</dbReference>
<organism evidence="5 6">
    <name type="scientific">Actinoplanes ianthinogenes</name>
    <dbReference type="NCBI Taxonomy" id="122358"/>
    <lineage>
        <taxon>Bacteria</taxon>
        <taxon>Bacillati</taxon>
        <taxon>Actinomycetota</taxon>
        <taxon>Actinomycetes</taxon>
        <taxon>Micromonosporales</taxon>
        <taxon>Micromonosporaceae</taxon>
        <taxon>Actinoplanes</taxon>
    </lineage>
</organism>
<protein>
    <recommendedName>
        <fullName evidence="7">Cutinase</fullName>
    </recommendedName>
</protein>
<evidence type="ECO:0000256" key="3">
    <source>
        <dbReference type="ARBA" id="ARBA00022801"/>
    </source>
</evidence>
<evidence type="ECO:0000256" key="2">
    <source>
        <dbReference type="ARBA" id="ARBA00022487"/>
    </source>
</evidence>
<dbReference type="PANTHER" id="PTHR33630">
    <property type="entry name" value="CUTINASE RV1984C-RELATED-RELATED"/>
    <property type="match status" value="1"/>
</dbReference>
<name>A0ABM7LRR5_9ACTN</name>
<gene>
    <name evidence="5" type="ORF">Aiant_26010</name>
</gene>
<reference evidence="5 6" key="1">
    <citation type="submission" date="2020-08" db="EMBL/GenBank/DDBJ databases">
        <title>Whole genome shotgun sequence of Actinoplanes ianthinogenes NBRC 13996.</title>
        <authorList>
            <person name="Komaki H."/>
            <person name="Tamura T."/>
        </authorList>
    </citation>
    <scope>NUCLEOTIDE SEQUENCE [LARGE SCALE GENOMIC DNA]</scope>
    <source>
        <strain evidence="5 6">NBRC 13996</strain>
    </source>
</reference>
<comment type="similarity">
    <text evidence="1">Belongs to the cutinase family.</text>
</comment>